<dbReference type="Pfam" id="PF25954">
    <property type="entry name" value="Beta-barrel_RND_2"/>
    <property type="match status" value="1"/>
</dbReference>
<feature type="domain" description="CzcB-like C-terminal circularly permuted SH3-like" evidence="6">
    <location>
        <begin position="313"/>
        <end position="373"/>
    </location>
</feature>
<dbReference type="InterPro" id="IPR006143">
    <property type="entry name" value="RND_pump_MFP"/>
</dbReference>
<organism evidence="7 8">
    <name type="scientific">Asticcacaulis biprosthecium C19</name>
    <dbReference type="NCBI Taxonomy" id="715226"/>
    <lineage>
        <taxon>Bacteria</taxon>
        <taxon>Pseudomonadati</taxon>
        <taxon>Pseudomonadota</taxon>
        <taxon>Alphaproteobacteria</taxon>
        <taxon>Caulobacterales</taxon>
        <taxon>Caulobacteraceae</taxon>
        <taxon>Asticcacaulis</taxon>
    </lineage>
</organism>
<feature type="domain" description="CusB-like beta-barrel" evidence="4">
    <location>
        <begin position="235"/>
        <end position="302"/>
    </location>
</feature>
<evidence type="ECO:0000313" key="7">
    <source>
        <dbReference type="EMBL" id="EGF93860.1"/>
    </source>
</evidence>
<dbReference type="InterPro" id="IPR051909">
    <property type="entry name" value="MFP_Cation_Efflux"/>
</dbReference>
<feature type="domain" description="CzcB-like alpha-helical hairpin" evidence="3">
    <location>
        <begin position="131"/>
        <end position="184"/>
    </location>
</feature>
<keyword evidence="8" id="KW-1185">Reference proteome</keyword>
<dbReference type="InterPro" id="IPR058649">
    <property type="entry name" value="CzcB_C"/>
</dbReference>
<dbReference type="OrthoDB" id="9774837at2"/>
<evidence type="ECO:0000256" key="1">
    <source>
        <dbReference type="ARBA" id="ARBA00009477"/>
    </source>
</evidence>
<dbReference type="GO" id="GO:0060003">
    <property type="term" value="P:copper ion export"/>
    <property type="evidence" value="ECO:0007669"/>
    <property type="project" value="TreeGrafter"/>
</dbReference>
<dbReference type="FunFam" id="2.40.420.20:FF:000006">
    <property type="entry name" value="RND family efflux transporter MFP subunit"/>
    <property type="match status" value="1"/>
</dbReference>
<dbReference type="Gene3D" id="2.40.420.20">
    <property type="match status" value="1"/>
</dbReference>
<dbReference type="Gene3D" id="2.40.50.100">
    <property type="match status" value="1"/>
</dbReference>
<dbReference type="RefSeq" id="WP_006270825.1">
    <property type="nucleotide sequence ID" value="NZ_GL883076.1"/>
</dbReference>
<dbReference type="AlphaFoldDB" id="F4QG49"/>
<dbReference type="PANTHER" id="PTHR30097">
    <property type="entry name" value="CATION EFFLUX SYSTEM PROTEIN CUSB"/>
    <property type="match status" value="1"/>
</dbReference>
<dbReference type="HOGENOM" id="CLU_018816_13_0_5"/>
<reference evidence="8" key="1">
    <citation type="submission" date="2011-03" db="EMBL/GenBank/DDBJ databases">
        <title>Draft genome sequence of Brevundimonas diminuta.</title>
        <authorList>
            <person name="Brown P.J.B."/>
            <person name="Buechlein A."/>
            <person name="Hemmerich C."/>
            <person name="Brun Y.V."/>
        </authorList>
    </citation>
    <scope>NUCLEOTIDE SEQUENCE [LARGE SCALE GENOMIC DNA]</scope>
    <source>
        <strain evidence="8">C19</strain>
    </source>
</reference>
<evidence type="ECO:0000259" key="3">
    <source>
        <dbReference type="Pfam" id="PF25893"/>
    </source>
</evidence>
<dbReference type="GO" id="GO:0030313">
    <property type="term" value="C:cell envelope"/>
    <property type="evidence" value="ECO:0007669"/>
    <property type="project" value="TreeGrafter"/>
</dbReference>
<dbReference type="PANTHER" id="PTHR30097:SF4">
    <property type="entry name" value="SLR6042 PROTEIN"/>
    <property type="match status" value="1"/>
</dbReference>
<dbReference type="Proteomes" id="UP000006512">
    <property type="component" value="Unassembled WGS sequence"/>
</dbReference>
<feature type="domain" description="CzcB-like barrel-sandwich hybrid" evidence="5">
    <location>
        <begin position="91"/>
        <end position="229"/>
    </location>
</feature>
<dbReference type="Gene3D" id="1.10.287.470">
    <property type="entry name" value="Helix hairpin bin"/>
    <property type="match status" value="1"/>
</dbReference>
<dbReference type="Pfam" id="PF25975">
    <property type="entry name" value="CzcB_C"/>
    <property type="match status" value="1"/>
</dbReference>
<keyword evidence="2" id="KW-0813">Transport</keyword>
<evidence type="ECO:0000259" key="5">
    <source>
        <dbReference type="Pfam" id="PF25973"/>
    </source>
</evidence>
<comment type="similarity">
    <text evidence="1">Belongs to the membrane fusion protein (MFP) (TC 8.A.1) family.</text>
</comment>
<accession>F4QG49</accession>
<evidence type="ECO:0000313" key="8">
    <source>
        <dbReference type="Proteomes" id="UP000006512"/>
    </source>
</evidence>
<evidence type="ECO:0000256" key="2">
    <source>
        <dbReference type="ARBA" id="ARBA00022448"/>
    </source>
</evidence>
<sequence>MKSNNRYLYGGALAAVLLAGLSGFGLARCTADKKPASSAIVAEEEKPSDELKLTQEAINTAKIGVESVTAGGLSSEIIAQAQVVATPNGQASLTARAAGSVSRIYKRLGDPVKAGEALALIESRDAGQIAADRTTAIARANVAQANLAREKSLLDQGVSARVDYESAQAEAAAAQAEVNRTQSAASAARITTDGHGVIVASPISGRVTASMASLGAFVQPETELFRVSDPNLVQVEAAINSSDMKRVAIGDRAVISLPDGRTMEARVRSVTPALDAETRAATAVLDVVGGELQPGLSVRATLFPQGTSESSAIVVPEEAVQSINGQDVVFVRTKDGFKVTPVTIGQRSAGRAEIVSGLIPGQSIATSKAFSLKAELGKGAAEEE</sequence>
<dbReference type="Pfam" id="PF25973">
    <property type="entry name" value="BSH_CzcB"/>
    <property type="match status" value="1"/>
</dbReference>
<dbReference type="InterPro" id="IPR058648">
    <property type="entry name" value="HH_CzcB-like"/>
</dbReference>
<dbReference type="GO" id="GO:0022857">
    <property type="term" value="F:transmembrane transporter activity"/>
    <property type="evidence" value="ECO:0007669"/>
    <property type="project" value="InterPro"/>
</dbReference>
<evidence type="ECO:0000259" key="6">
    <source>
        <dbReference type="Pfam" id="PF25975"/>
    </source>
</evidence>
<gene>
    <name evidence="7" type="ORF">ABI_00920</name>
</gene>
<dbReference type="SUPFAM" id="SSF111369">
    <property type="entry name" value="HlyD-like secretion proteins"/>
    <property type="match status" value="1"/>
</dbReference>
<dbReference type="InterPro" id="IPR058792">
    <property type="entry name" value="Beta-barrel_RND_2"/>
</dbReference>
<dbReference type="eggNOG" id="COG0845">
    <property type="taxonomic scope" value="Bacteria"/>
</dbReference>
<dbReference type="EMBL" id="GL883076">
    <property type="protein sequence ID" value="EGF93860.1"/>
    <property type="molecule type" value="Genomic_DNA"/>
</dbReference>
<dbReference type="GO" id="GO:0015679">
    <property type="term" value="P:plasma membrane copper ion transport"/>
    <property type="evidence" value="ECO:0007669"/>
    <property type="project" value="TreeGrafter"/>
</dbReference>
<dbReference type="Pfam" id="PF25893">
    <property type="entry name" value="HH_CzcB"/>
    <property type="match status" value="1"/>
</dbReference>
<dbReference type="Gene3D" id="2.40.30.170">
    <property type="match status" value="1"/>
</dbReference>
<proteinExistence type="inferred from homology"/>
<dbReference type="InterPro" id="IPR058647">
    <property type="entry name" value="BSH_CzcB-like"/>
</dbReference>
<dbReference type="GO" id="GO:0016020">
    <property type="term" value="C:membrane"/>
    <property type="evidence" value="ECO:0007669"/>
    <property type="project" value="InterPro"/>
</dbReference>
<protein>
    <submittedName>
        <fullName evidence="7">Nickel-cobalt-cadmium resistance protein nccB</fullName>
    </submittedName>
</protein>
<dbReference type="STRING" id="715226.ABI_00920"/>
<name>F4QG49_9CAUL</name>
<dbReference type="NCBIfam" id="TIGR01730">
    <property type="entry name" value="RND_mfp"/>
    <property type="match status" value="1"/>
</dbReference>
<evidence type="ECO:0000259" key="4">
    <source>
        <dbReference type="Pfam" id="PF25954"/>
    </source>
</evidence>